<dbReference type="PANTHER" id="PTHR34235:SF3">
    <property type="entry name" value="SLR1203 PROTEIN"/>
    <property type="match status" value="1"/>
</dbReference>
<dbReference type="Pfam" id="PF01724">
    <property type="entry name" value="DUF29"/>
    <property type="match status" value="1"/>
</dbReference>
<gene>
    <name evidence="1" type="ORF">CY0110_04753</name>
</gene>
<dbReference type="InterPro" id="IPR002636">
    <property type="entry name" value="DUF29"/>
</dbReference>
<proteinExistence type="predicted"/>
<dbReference type="EMBL" id="AAXW01000026">
    <property type="protein sequence ID" value="EAZ90347.1"/>
    <property type="molecule type" value="Genomic_DNA"/>
</dbReference>
<protein>
    <recommendedName>
        <fullName evidence="3">DUF29 domain-containing protein</fullName>
    </recommendedName>
</protein>
<dbReference type="Gene3D" id="1.20.1220.20">
    <property type="entry name" value="Uncharcterised protein PF01724"/>
    <property type="match status" value="1"/>
</dbReference>
<accession>A3IT43</accession>
<keyword evidence="2" id="KW-1185">Reference proteome</keyword>
<dbReference type="AlphaFoldDB" id="A3IT43"/>
<dbReference type="PANTHER" id="PTHR34235">
    <property type="entry name" value="SLR1203 PROTEIN-RELATED"/>
    <property type="match status" value="1"/>
</dbReference>
<organism evidence="1 2">
    <name type="scientific">Crocosphaera chwakensis CCY0110</name>
    <dbReference type="NCBI Taxonomy" id="391612"/>
    <lineage>
        <taxon>Bacteria</taxon>
        <taxon>Bacillati</taxon>
        <taxon>Cyanobacteriota</taxon>
        <taxon>Cyanophyceae</taxon>
        <taxon>Oscillatoriophycideae</taxon>
        <taxon>Chroococcales</taxon>
        <taxon>Aphanothecaceae</taxon>
        <taxon>Crocosphaera</taxon>
        <taxon>Crocosphaera chwakensis</taxon>
    </lineage>
</organism>
<dbReference type="Proteomes" id="UP000003781">
    <property type="component" value="Unassembled WGS sequence"/>
</dbReference>
<sequence>MVTQINSQTLYDKDFNLWIEETVKQLKSGDFNEIDINNLIEEIADKAEK</sequence>
<evidence type="ECO:0000313" key="1">
    <source>
        <dbReference type="EMBL" id="EAZ90347.1"/>
    </source>
</evidence>
<evidence type="ECO:0008006" key="3">
    <source>
        <dbReference type="Google" id="ProtNLM"/>
    </source>
</evidence>
<evidence type="ECO:0000313" key="2">
    <source>
        <dbReference type="Proteomes" id="UP000003781"/>
    </source>
</evidence>
<reference evidence="1 2" key="1">
    <citation type="submission" date="2007-03" db="EMBL/GenBank/DDBJ databases">
        <authorList>
            <person name="Stal L."/>
            <person name="Ferriera S."/>
            <person name="Johnson J."/>
            <person name="Kravitz S."/>
            <person name="Beeson K."/>
            <person name="Sutton G."/>
            <person name="Rogers Y.-H."/>
            <person name="Friedman R."/>
            <person name="Frazier M."/>
            <person name="Venter J.C."/>
        </authorList>
    </citation>
    <scope>NUCLEOTIDE SEQUENCE [LARGE SCALE GENOMIC DNA]</scope>
    <source>
        <strain evidence="1 2">CCY0110</strain>
    </source>
</reference>
<comment type="caution">
    <text evidence="1">The sequence shown here is derived from an EMBL/GenBank/DDBJ whole genome shotgun (WGS) entry which is preliminary data.</text>
</comment>
<name>A3IT43_9CHRO</name>